<organism evidence="2 3">
    <name type="scientific">Pirellulimonas nuda</name>
    <dbReference type="NCBI Taxonomy" id="2528009"/>
    <lineage>
        <taxon>Bacteria</taxon>
        <taxon>Pseudomonadati</taxon>
        <taxon>Planctomycetota</taxon>
        <taxon>Planctomycetia</taxon>
        <taxon>Pirellulales</taxon>
        <taxon>Lacipirellulaceae</taxon>
        <taxon>Pirellulimonas</taxon>
    </lineage>
</organism>
<feature type="signal peptide" evidence="1">
    <location>
        <begin position="1"/>
        <end position="18"/>
    </location>
</feature>
<dbReference type="SUPFAM" id="SSF51126">
    <property type="entry name" value="Pectin lyase-like"/>
    <property type="match status" value="1"/>
</dbReference>
<dbReference type="InterPro" id="IPR012334">
    <property type="entry name" value="Pectin_lyas_fold"/>
</dbReference>
<dbReference type="GO" id="GO:0033904">
    <property type="term" value="F:dextranase activity"/>
    <property type="evidence" value="ECO:0007669"/>
    <property type="project" value="UniProtKB-EC"/>
</dbReference>
<evidence type="ECO:0000313" key="2">
    <source>
        <dbReference type="EMBL" id="QDU89858.1"/>
    </source>
</evidence>
<keyword evidence="2" id="KW-0378">Hydrolase</keyword>
<protein>
    <submittedName>
        <fullName evidence="2">Dextranase</fullName>
        <ecNumber evidence="2">3.2.1.11</ecNumber>
    </submittedName>
</protein>
<dbReference type="AlphaFoldDB" id="A0A518DEF0"/>
<keyword evidence="2" id="KW-0326">Glycosidase</keyword>
<dbReference type="Gene3D" id="2.160.20.10">
    <property type="entry name" value="Single-stranded right-handed beta-helix, Pectin lyase-like"/>
    <property type="match status" value="1"/>
</dbReference>
<feature type="chain" id="PRO_5021967509" evidence="1">
    <location>
        <begin position="19"/>
        <end position="529"/>
    </location>
</feature>
<dbReference type="EMBL" id="CP036291">
    <property type="protein sequence ID" value="QDU89858.1"/>
    <property type="molecule type" value="Genomic_DNA"/>
</dbReference>
<dbReference type="RefSeq" id="WP_197526901.1">
    <property type="nucleotide sequence ID" value="NZ_CP036291.1"/>
</dbReference>
<dbReference type="InterPro" id="IPR011050">
    <property type="entry name" value="Pectin_lyase_fold/virulence"/>
</dbReference>
<keyword evidence="3" id="KW-1185">Reference proteome</keyword>
<accession>A0A518DEF0</accession>
<reference evidence="2 3" key="1">
    <citation type="submission" date="2019-02" db="EMBL/GenBank/DDBJ databases">
        <title>Deep-cultivation of Planctomycetes and their phenomic and genomic characterization uncovers novel biology.</title>
        <authorList>
            <person name="Wiegand S."/>
            <person name="Jogler M."/>
            <person name="Boedeker C."/>
            <person name="Pinto D."/>
            <person name="Vollmers J."/>
            <person name="Rivas-Marin E."/>
            <person name="Kohn T."/>
            <person name="Peeters S.H."/>
            <person name="Heuer A."/>
            <person name="Rast P."/>
            <person name="Oberbeckmann S."/>
            <person name="Bunk B."/>
            <person name="Jeske O."/>
            <person name="Meyerdierks A."/>
            <person name="Storesund J.E."/>
            <person name="Kallscheuer N."/>
            <person name="Luecker S."/>
            <person name="Lage O.M."/>
            <person name="Pohl T."/>
            <person name="Merkel B.J."/>
            <person name="Hornburger P."/>
            <person name="Mueller R.-W."/>
            <person name="Bruemmer F."/>
            <person name="Labrenz M."/>
            <person name="Spormann A.M."/>
            <person name="Op den Camp H."/>
            <person name="Overmann J."/>
            <person name="Amann R."/>
            <person name="Jetten M.S.M."/>
            <person name="Mascher T."/>
            <person name="Medema M.H."/>
            <person name="Devos D.P."/>
            <person name="Kaster A.-K."/>
            <person name="Ovreas L."/>
            <person name="Rohde M."/>
            <person name="Galperin M.Y."/>
            <person name="Jogler C."/>
        </authorList>
    </citation>
    <scope>NUCLEOTIDE SEQUENCE [LARGE SCALE GENOMIC DNA]</scope>
    <source>
        <strain evidence="2 3">Pla175</strain>
    </source>
</reference>
<dbReference type="KEGG" id="pnd:Pla175_32540"/>
<dbReference type="EC" id="3.2.1.11" evidence="2"/>
<evidence type="ECO:0000313" key="3">
    <source>
        <dbReference type="Proteomes" id="UP000317429"/>
    </source>
</evidence>
<gene>
    <name evidence="2" type="ORF">Pla175_32540</name>
</gene>
<proteinExistence type="predicted"/>
<dbReference type="Proteomes" id="UP000317429">
    <property type="component" value="Chromosome"/>
</dbReference>
<evidence type="ECO:0000256" key="1">
    <source>
        <dbReference type="SAM" id="SignalP"/>
    </source>
</evidence>
<sequence precursor="true">MKLYVACLHLTLLTTASAGPALTTHDWPTAPGQGVLSPHYRVWARVGDGPEQEVQVLKSDAIYEGGQYVDGEASDLKGRTFSFASLGYDPAGGPLRVRVERLSNEPVEGVRLAPRSYGLTPEAADDRQSVGFTLDRPQRYVAVDFEAADNRTTRHGWIKHMLCVLVDPPERDAPKPDDAGVVVFSADADAVALAAARVIYFPPGYYNLAKTAQPQVIQGQGGLVLREGQSAYLARGAFVEGHIAGRGDNQRVYGRGVLSGRQYSWDKSVRRSFVHLGHNAVVQGVTIIEAPLHGVVCGDDSLIEDVKIIGWHWNNDGFRPGWRTVVRNCFMRCADDFFYNFALKVSDCVLWPGHNGSIMTYGWRDYTTGGSVMEDIDIINPEWLTLQNNNGLVMSQTLYSFRPTGETTVFRSIRIEGSIPALFNIKANRREPGEYPPALAPGQAKRLGYIGDILLEDVTVDHQFGRGVIQGGPGAVEGTEAVWPAKNIVVRNVRIGGVCLDDSTKDRFIQIDPATTENLVFDGCKPTQP</sequence>
<name>A0A518DEF0_9BACT</name>
<keyword evidence="1" id="KW-0732">Signal</keyword>